<evidence type="ECO:0000256" key="3">
    <source>
        <dbReference type="ARBA" id="ARBA00022989"/>
    </source>
</evidence>
<feature type="domain" description="Amino acid transporter transmembrane" evidence="6">
    <location>
        <begin position="73"/>
        <end position="104"/>
    </location>
</feature>
<dbReference type="RefSeq" id="XP_002786255.1">
    <property type="nucleotide sequence ID" value="XM_002786209.1"/>
</dbReference>
<evidence type="ECO:0000256" key="1">
    <source>
        <dbReference type="ARBA" id="ARBA00004370"/>
    </source>
</evidence>
<reference evidence="7 8" key="1">
    <citation type="submission" date="2008-07" db="EMBL/GenBank/DDBJ databases">
        <authorList>
            <person name="El-Sayed N."/>
            <person name="Caler E."/>
            <person name="Inman J."/>
            <person name="Amedeo P."/>
            <person name="Hass B."/>
            <person name="Wortman J."/>
        </authorList>
    </citation>
    <scope>NUCLEOTIDE SEQUENCE [LARGE SCALE GENOMIC DNA]</scope>
    <source>
        <strain evidence="8">ATCC 50983 / TXsc</strain>
    </source>
</reference>
<dbReference type="EMBL" id="GG671946">
    <property type="protein sequence ID" value="EER18051.1"/>
    <property type="molecule type" value="Genomic_DNA"/>
</dbReference>
<sequence length="106" mass="11647">MTGSMEATGLNERLLARDEQQLHVASGQSSGTRVLVRDYQAGLLSEEEFDQAFDRQLEYDQGKTKESWSRMEVKDVTYALVCTAIGAGVLSLPYAMAQSGLIIGRT</sequence>
<keyword evidence="2 5" id="KW-0812">Transmembrane</keyword>
<dbReference type="Proteomes" id="UP000007800">
    <property type="component" value="Unassembled WGS sequence"/>
</dbReference>
<accession>C5KC20</accession>
<keyword evidence="8" id="KW-1185">Reference proteome</keyword>
<dbReference type="AlphaFoldDB" id="C5KC20"/>
<dbReference type="GO" id="GO:0016020">
    <property type="term" value="C:membrane"/>
    <property type="evidence" value="ECO:0007669"/>
    <property type="project" value="UniProtKB-SubCell"/>
</dbReference>
<dbReference type="OrthoDB" id="438545at2759"/>
<evidence type="ECO:0000313" key="7">
    <source>
        <dbReference type="EMBL" id="EER18051.1"/>
    </source>
</evidence>
<evidence type="ECO:0000259" key="6">
    <source>
        <dbReference type="Pfam" id="PF01490"/>
    </source>
</evidence>
<dbReference type="Pfam" id="PF01490">
    <property type="entry name" value="Aa_trans"/>
    <property type="match status" value="1"/>
</dbReference>
<comment type="subcellular location">
    <subcellularLocation>
        <location evidence="1">Membrane</location>
    </subcellularLocation>
</comment>
<gene>
    <name evidence="7" type="ORF">Pmar_PMAR019934</name>
</gene>
<dbReference type="InterPro" id="IPR013057">
    <property type="entry name" value="AA_transpt_TM"/>
</dbReference>
<protein>
    <recommendedName>
        <fullName evidence="6">Amino acid transporter transmembrane domain-containing protein</fullName>
    </recommendedName>
</protein>
<evidence type="ECO:0000256" key="4">
    <source>
        <dbReference type="ARBA" id="ARBA00023136"/>
    </source>
</evidence>
<proteinExistence type="predicted"/>
<dbReference type="OMA" id="YDCQLEH"/>
<keyword evidence="3 5" id="KW-1133">Transmembrane helix</keyword>
<dbReference type="InParanoid" id="C5KC20"/>
<keyword evidence="4 5" id="KW-0472">Membrane</keyword>
<name>C5KC20_PERM5</name>
<feature type="transmembrane region" description="Helical" evidence="5">
    <location>
        <begin position="76"/>
        <end position="97"/>
    </location>
</feature>
<evidence type="ECO:0000256" key="5">
    <source>
        <dbReference type="SAM" id="Phobius"/>
    </source>
</evidence>
<evidence type="ECO:0000313" key="8">
    <source>
        <dbReference type="Proteomes" id="UP000007800"/>
    </source>
</evidence>
<dbReference type="GeneID" id="9048442"/>
<organism evidence="8">
    <name type="scientific">Perkinsus marinus (strain ATCC 50983 / TXsc)</name>
    <dbReference type="NCBI Taxonomy" id="423536"/>
    <lineage>
        <taxon>Eukaryota</taxon>
        <taxon>Sar</taxon>
        <taxon>Alveolata</taxon>
        <taxon>Perkinsozoa</taxon>
        <taxon>Perkinsea</taxon>
        <taxon>Perkinsida</taxon>
        <taxon>Perkinsidae</taxon>
        <taxon>Perkinsus</taxon>
    </lineage>
</organism>
<evidence type="ECO:0000256" key="2">
    <source>
        <dbReference type="ARBA" id="ARBA00022692"/>
    </source>
</evidence>